<protein>
    <recommendedName>
        <fullName evidence="1">Double-GTPase 1 domain-containing protein</fullName>
    </recommendedName>
</protein>
<sequence length="280" mass="31462">MQAPELMLLGGPNSGKTHYAGQLYGRLRRNPGLLRLRDTPLDLSLLEEVLRCLSEGRAAEHTAADTWGEVLFPLEDERGNALDLRWPDYGGEQLRRVFNERAAQEKWRTQLREARGWLLLIRLKGETVYRDALQELIELADGRNGSTERASKWDANAYWVELLQILLYVAGLGTVVRRAQPRLAVLLSCYDELEGTDGLQPRQVLAQQLPLVASFIDSAWFPNAVSVWGLSALGRHLEKDSTDELFIDDGPQFQGWIIAPEGGQPDPDLSRPVAWLLGEP</sequence>
<name>A0A1Y6D1W3_9GAMM</name>
<dbReference type="InterPro" id="IPR045530">
    <property type="entry name" value="DO-GTPase1"/>
</dbReference>
<accession>A0A1Y6D1W3</accession>
<gene>
    <name evidence="2" type="ORF">SAMN02949497_1697</name>
</gene>
<proteinExistence type="predicted"/>
<dbReference type="AlphaFoldDB" id="A0A1Y6D1W3"/>
<evidence type="ECO:0000259" key="1">
    <source>
        <dbReference type="Pfam" id="PF19975"/>
    </source>
</evidence>
<organism evidence="2 3">
    <name type="scientific">Methylomagnum ishizawai</name>
    <dbReference type="NCBI Taxonomy" id="1760988"/>
    <lineage>
        <taxon>Bacteria</taxon>
        <taxon>Pseudomonadati</taxon>
        <taxon>Pseudomonadota</taxon>
        <taxon>Gammaproteobacteria</taxon>
        <taxon>Methylococcales</taxon>
        <taxon>Methylococcaceae</taxon>
        <taxon>Methylomagnum</taxon>
    </lineage>
</organism>
<keyword evidence="3" id="KW-1185">Reference proteome</keyword>
<dbReference type="Pfam" id="PF19975">
    <property type="entry name" value="DO-GTPase1"/>
    <property type="match status" value="1"/>
</dbReference>
<dbReference type="STRING" id="1760988.SAMN02949497_1697"/>
<dbReference type="EMBL" id="FXAM01000001">
    <property type="protein sequence ID" value="SMF94384.1"/>
    <property type="molecule type" value="Genomic_DNA"/>
</dbReference>
<reference evidence="2 3" key="1">
    <citation type="submission" date="2016-12" db="EMBL/GenBank/DDBJ databases">
        <authorList>
            <person name="Song W.-J."/>
            <person name="Kurnit D.M."/>
        </authorList>
    </citation>
    <scope>NUCLEOTIDE SEQUENCE [LARGE SCALE GENOMIC DNA]</scope>
    <source>
        <strain evidence="2 3">175</strain>
    </source>
</reference>
<dbReference type="OrthoDB" id="9758793at2"/>
<dbReference type="Proteomes" id="UP000192923">
    <property type="component" value="Unassembled WGS sequence"/>
</dbReference>
<evidence type="ECO:0000313" key="3">
    <source>
        <dbReference type="Proteomes" id="UP000192923"/>
    </source>
</evidence>
<evidence type="ECO:0000313" key="2">
    <source>
        <dbReference type="EMBL" id="SMF94384.1"/>
    </source>
</evidence>
<dbReference type="RefSeq" id="WP_085211715.1">
    <property type="nucleotide sequence ID" value="NZ_FXAM01000001.1"/>
</dbReference>
<feature type="domain" description="Double-GTPase 1" evidence="1">
    <location>
        <begin position="7"/>
        <end position="276"/>
    </location>
</feature>